<dbReference type="AlphaFoldDB" id="A0A6G1S9L1"/>
<evidence type="ECO:0000256" key="5">
    <source>
        <dbReference type="ARBA" id="ARBA00023136"/>
    </source>
</evidence>
<evidence type="ECO:0000256" key="1">
    <source>
        <dbReference type="ARBA" id="ARBA00004167"/>
    </source>
</evidence>
<organism evidence="9">
    <name type="scientific">Aceria tosichella</name>
    <name type="common">wheat curl mite</name>
    <dbReference type="NCBI Taxonomy" id="561515"/>
    <lineage>
        <taxon>Eukaryota</taxon>
        <taxon>Metazoa</taxon>
        <taxon>Ecdysozoa</taxon>
        <taxon>Arthropoda</taxon>
        <taxon>Chelicerata</taxon>
        <taxon>Arachnida</taxon>
        <taxon>Acari</taxon>
        <taxon>Acariformes</taxon>
        <taxon>Trombidiformes</taxon>
        <taxon>Prostigmata</taxon>
        <taxon>Eupodina</taxon>
        <taxon>Eriophyoidea</taxon>
        <taxon>Eriophyidae</taxon>
        <taxon>Eriophyinae</taxon>
        <taxon>Aceriini</taxon>
        <taxon>Aceria</taxon>
    </lineage>
</organism>
<evidence type="ECO:0000259" key="8">
    <source>
        <dbReference type="PROSITE" id="PS50192"/>
    </source>
</evidence>
<evidence type="ECO:0000256" key="2">
    <source>
        <dbReference type="ARBA" id="ARBA00022448"/>
    </source>
</evidence>
<feature type="region of interest" description="Disordered" evidence="6">
    <location>
        <begin position="1"/>
        <end position="20"/>
    </location>
</feature>
<comment type="subcellular location">
    <subcellularLocation>
        <location evidence="1">Membrane</location>
        <topology evidence="1">Single-pass membrane protein</topology>
    </subcellularLocation>
</comment>
<dbReference type="GO" id="GO:0005794">
    <property type="term" value="C:Golgi apparatus"/>
    <property type="evidence" value="ECO:0007669"/>
    <property type="project" value="UniProtKB-ARBA"/>
</dbReference>
<gene>
    <name evidence="9" type="primary">Bet1</name>
    <name evidence="9" type="ORF">g.13727</name>
</gene>
<dbReference type="SUPFAM" id="SSF58038">
    <property type="entry name" value="SNARE fusion complex"/>
    <property type="match status" value="1"/>
</dbReference>
<dbReference type="EMBL" id="GGYP01002086">
    <property type="protein sequence ID" value="MDE46857.1"/>
    <property type="molecule type" value="Transcribed_RNA"/>
</dbReference>
<keyword evidence="4 7" id="KW-1133">Transmembrane helix</keyword>
<keyword evidence="3 7" id="KW-0812">Transmembrane</keyword>
<protein>
    <submittedName>
        <fullName evidence="9">BET1</fullName>
    </submittedName>
</protein>
<dbReference type="Gene3D" id="1.20.5.110">
    <property type="match status" value="1"/>
</dbReference>
<dbReference type="PROSITE" id="PS50192">
    <property type="entry name" value="T_SNARE"/>
    <property type="match status" value="1"/>
</dbReference>
<evidence type="ECO:0000256" key="6">
    <source>
        <dbReference type="SAM" id="MobiDB-lite"/>
    </source>
</evidence>
<accession>A0A6G1S9L1</accession>
<dbReference type="PANTHER" id="PTHR12791">
    <property type="entry name" value="GOLGI SNARE BET1-RELATED"/>
    <property type="match status" value="1"/>
</dbReference>
<reference evidence="9" key="1">
    <citation type="submission" date="2018-10" db="EMBL/GenBank/DDBJ databases">
        <title>Transcriptome assembly of Aceria tosichella (Wheat curl mite) Type 2.</title>
        <authorList>
            <person name="Scully E.D."/>
            <person name="Geib S.M."/>
            <person name="Palmer N.A."/>
            <person name="Gupta A.K."/>
            <person name="Sarath G."/>
            <person name="Tatineni S."/>
        </authorList>
    </citation>
    <scope>NUCLEOTIDE SEQUENCE</scope>
    <source>
        <strain evidence="9">LincolnNE</strain>
    </source>
</reference>
<feature type="domain" description="T-SNARE coiled-coil homology" evidence="8">
    <location>
        <begin position="11"/>
        <end position="73"/>
    </location>
</feature>
<evidence type="ECO:0000256" key="4">
    <source>
        <dbReference type="ARBA" id="ARBA00022989"/>
    </source>
</evidence>
<sequence>MSRRTNSHFEAYDDDDDDEEYGKLSSKVKLLKQVSIQIGEETREHNKFLRQLDSSADSVWGILSSNMEGVKKLARSGSNRLVFYLLAFALFVIVVIYLINKSL</sequence>
<evidence type="ECO:0000256" key="3">
    <source>
        <dbReference type="ARBA" id="ARBA00022692"/>
    </source>
</evidence>
<keyword evidence="2" id="KW-0813">Transport</keyword>
<evidence type="ECO:0000256" key="7">
    <source>
        <dbReference type="SAM" id="Phobius"/>
    </source>
</evidence>
<name>A0A6G1S9L1_9ACAR</name>
<dbReference type="GO" id="GO:0016020">
    <property type="term" value="C:membrane"/>
    <property type="evidence" value="ECO:0007669"/>
    <property type="project" value="UniProtKB-SubCell"/>
</dbReference>
<proteinExistence type="predicted"/>
<evidence type="ECO:0000313" key="9">
    <source>
        <dbReference type="EMBL" id="MDE46857.1"/>
    </source>
</evidence>
<keyword evidence="5 7" id="KW-0472">Membrane</keyword>
<feature type="transmembrane region" description="Helical" evidence="7">
    <location>
        <begin position="81"/>
        <end position="99"/>
    </location>
</feature>
<dbReference type="InterPro" id="IPR000727">
    <property type="entry name" value="T_SNARE_dom"/>
</dbReference>